<gene>
    <name evidence="3" type="ORF">PQR63_12400</name>
</gene>
<sequence>MSYFVYILASQRNGTLYIGVTGDVVRRVHEHKYGLIPGFTQKYGVKDLVYVEVLDDIVSAIAREKQLKAWRRAWKIELIEKTNPYWNDLYATVV</sequence>
<dbReference type="Proteomes" id="UP001629214">
    <property type="component" value="Unassembled WGS sequence"/>
</dbReference>
<feature type="domain" description="GIY-YIG" evidence="2">
    <location>
        <begin position="1"/>
        <end position="77"/>
    </location>
</feature>
<keyword evidence="4" id="KW-1185">Reference proteome</keyword>
<reference evidence="3 4" key="1">
    <citation type="journal article" date="2024" name="Chem. Sci.">
        <title>Discovery of megapolipeptins by genome mining of a Burkholderiales bacteria collection.</title>
        <authorList>
            <person name="Paulo B.S."/>
            <person name="Recchia M.J.J."/>
            <person name="Lee S."/>
            <person name="Fergusson C.H."/>
            <person name="Romanowski S.B."/>
            <person name="Hernandez A."/>
            <person name="Krull N."/>
            <person name="Liu D.Y."/>
            <person name="Cavanagh H."/>
            <person name="Bos A."/>
            <person name="Gray C.A."/>
            <person name="Murphy B.T."/>
            <person name="Linington R.G."/>
            <person name="Eustaquio A.S."/>
        </authorList>
    </citation>
    <scope>NUCLEOTIDE SEQUENCE [LARGE SCALE GENOMIC DNA]</scope>
    <source>
        <strain evidence="3 4">RL21-008-BIB-B</strain>
    </source>
</reference>
<dbReference type="Gene3D" id="3.40.1440.10">
    <property type="entry name" value="GIY-YIG endonuclease"/>
    <property type="match status" value="1"/>
</dbReference>
<dbReference type="InterPro" id="IPR035901">
    <property type="entry name" value="GIY-YIG_endonuc_sf"/>
</dbReference>
<comment type="caution">
    <text evidence="3">The sequence shown here is derived from an EMBL/GenBank/DDBJ whole genome shotgun (WGS) entry which is preliminary data.</text>
</comment>
<evidence type="ECO:0000313" key="3">
    <source>
        <dbReference type="EMBL" id="MFL9879191.1"/>
    </source>
</evidence>
<dbReference type="Pfam" id="PF01541">
    <property type="entry name" value="GIY-YIG"/>
    <property type="match status" value="1"/>
</dbReference>
<dbReference type="PANTHER" id="PTHR34477:SF5">
    <property type="entry name" value="BSL5627 PROTEIN"/>
    <property type="match status" value="1"/>
</dbReference>
<evidence type="ECO:0000256" key="1">
    <source>
        <dbReference type="ARBA" id="ARBA00007435"/>
    </source>
</evidence>
<dbReference type="SUPFAM" id="SSF82771">
    <property type="entry name" value="GIY-YIG endonuclease"/>
    <property type="match status" value="1"/>
</dbReference>
<dbReference type="EMBL" id="JAQQFR010000007">
    <property type="protein sequence ID" value="MFL9879191.1"/>
    <property type="molecule type" value="Genomic_DNA"/>
</dbReference>
<dbReference type="InterPro" id="IPR050190">
    <property type="entry name" value="UPF0213_domain"/>
</dbReference>
<proteinExistence type="inferred from homology"/>
<dbReference type="RefSeq" id="WP_408168188.1">
    <property type="nucleotide sequence ID" value="NZ_JAQQFR010000007.1"/>
</dbReference>
<comment type="similarity">
    <text evidence="1">Belongs to the UPF0213 family.</text>
</comment>
<evidence type="ECO:0000259" key="2">
    <source>
        <dbReference type="PROSITE" id="PS50164"/>
    </source>
</evidence>
<name>A0ABW8Z808_9BURK</name>
<dbReference type="PROSITE" id="PS50164">
    <property type="entry name" value="GIY_YIG"/>
    <property type="match status" value="1"/>
</dbReference>
<dbReference type="PANTHER" id="PTHR34477">
    <property type="entry name" value="UPF0213 PROTEIN YHBQ"/>
    <property type="match status" value="1"/>
</dbReference>
<dbReference type="InterPro" id="IPR000305">
    <property type="entry name" value="GIY-YIG_endonuc"/>
</dbReference>
<protein>
    <submittedName>
        <fullName evidence="3">GIY-YIG nuclease family protein</fullName>
    </submittedName>
</protein>
<organism evidence="3 4">
    <name type="scientific">Herbaspirillum rhizosphaerae</name>
    <dbReference type="NCBI Taxonomy" id="346179"/>
    <lineage>
        <taxon>Bacteria</taxon>
        <taxon>Pseudomonadati</taxon>
        <taxon>Pseudomonadota</taxon>
        <taxon>Betaproteobacteria</taxon>
        <taxon>Burkholderiales</taxon>
        <taxon>Oxalobacteraceae</taxon>
        <taxon>Herbaspirillum</taxon>
    </lineage>
</organism>
<dbReference type="CDD" id="cd10448">
    <property type="entry name" value="GIY-YIG_unchar_3"/>
    <property type="match status" value="1"/>
</dbReference>
<accession>A0ABW8Z808</accession>
<evidence type="ECO:0000313" key="4">
    <source>
        <dbReference type="Proteomes" id="UP001629214"/>
    </source>
</evidence>